<evidence type="ECO:0000256" key="2">
    <source>
        <dbReference type="SAM" id="SignalP"/>
    </source>
</evidence>
<feature type="signal peptide" evidence="2">
    <location>
        <begin position="1"/>
        <end position="30"/>
    </location>
</feature>
<dbReference type="SUPFAM" id="SSF48208">
    <property type="entry name" value="Six-hairpin glycosidases"/>
    <property type="match status" value="1"/>
</dbReference>
<dbReference type="InterPro" id="IPR008928">
    <property type="entry name" value="6-hairpin_glycosidase_sf"/>
</dbReference>
<keyword evidence="2" id="KW-0732">Signal</keyword>
<dbReference type="AlphaFoldDB" id="A0A1A9A6J6"/>
<organism evidence="4 5">
    <name type="scientific">Micromonospora narathiwatensis</name>
    <dbReference type="NCBI Taxonomy" id="299146"/>
    <lineage>
        <taxon>Bacteria</taxon>
        <taxon>Bacillati</taxon>
        <taxon>Actinomycetota</taxon>
        <taxon>Actinomycetes</taxon>
        <taxon>Micromonosporales</taxon>
        <taxon>Micromonosporaceae</taxon>
        <taxon>Micromonospora</taxon>
    </lineage>
</organism>
<name>A0A1A9A6J6_9ACTN</name>
<dbReference type="OrthoDB" id="5241829at2"/>
<keyword evidence="5" id="KW-1185">Reference proteome</keyword>
<dbReference type="InterPro" id="IPR010598">
    <property type="entry name" value="C5-epim_C"/>
</dbReference>
<evidence type="ECO:0000259" key="3">
    <source>
        <dbReference type="Pfam" id="PF06662"/>
    </source>
</evidence>
<feature type="region of interest" description="Disordered" evidence="1">
    <location>
        <begin position="33"/>
        <end position="117"/>
    </location>
</feature>
<feature type="chain" id="PRO_5039363029" evidence="2">
    <location>
        <begin position="31"/>
        <end position="529"/>
    </location>
</feature>
<dbReference type="EMBL" id="LT594324">
    <property type="protein sequence ID" value="SBT51738.1"/>
    <property type="molecule type" value="Genomic_DNA"/>
</dbReference>
<proteinExistence type="predicted"/>
<dbReference type="PATRIC" id="fig|299146.4.peg.4316"/>
<sequence length="529" mass="57738">MASGSLPGGVRRAVAVLAAGALLGLTPVTAARAASSGVDRSPDVSVPDTGWSPDPVAEGTPRLPSRDVKKVKEEQRQHRSVRTAEAPGVTGYARDGHLPKDLPLAAQPTNNSPAPLVDRGLHDAAGVRMFSFAGKIWDHPVAQAQWGLSNLAAYRTTKDKRFLDRAIANAQRNVDRRVESQDAWFYPYDFDLSRCAGRALLRAPWYSGMAQGQLLSLFVGLAELTGDEKWRTAADNTFLSLTLAPSTKAPWGSWVDPNGYLWLEEYPVTAGTTGERVLNGHIFALYGVYDYWRLTKDDRAVAVFDGAASTVRRYVPTHFRVTRWASNYSMGCASPHLKYHQIHTAQSLKLYEMTHSGTFATYAYTLRSDYPVPAVNGTVSFSAGTHVGYKFNSKGGITAQKTLKLSRASTALANSRTRVYGRNIYYQITNGALAGYLVPEAYGQRVLLGRAVEHRYTPTRVLSFQPGTYTGYAYNSKGTVTGSRRITFSKASVAPLGATAWVNGRLSYQVTAGAYLGYWLPHTTGLAFS</sequence>
<evidence type="ECO:0000256" key="1">
    <source>
        <dbReference type="SAM" id="MobiDB-lite"/>
    </source>
</evidence>
<evidence type="ECO:0000313" key="4">
    <source>
        <dbReference type="EMBL" id="SBT51738.1"/>
    </source>
</evidence>
<reference evidence="4 5" key="1">
    <citation type="submission" date="2016-06" db="EMBL/GenBank/DDBJ databases">
        <authorList>
            <person name="Kjaerup R.B."/>
            <person name="Dalgaard T.S."/>
            <person name="Juul-Madsen H.R."/>
        </authorList>
    </citation>
    <scope>NUCLEOTIDE SEQUENCE [LARGE SCALE GENOMIC DNA]</scope>
    <source>
        <strain evidence="4 5">DSM 45248</strain>
    </source>
</reference>
<dbReference type="Proteomes" id="UP000198765">
    <property type="component" value="Chromosome I"/>
</dbReference>
<evidence type="ECO:0000313" key="5">
    <source>
        <dbReference type="Proteomes" id="UP000198765"/>
    </source>
</evidence>
<feature type="compositionally biased region" description="Basic and acidic residues" evidence="1">
    <location>
        <begin position="64"/>
        <end position="77"/>
    </location>
</feature>
<dbReference type="Pfam" id="PF06662">
    <property type="entry name" value="C5-epim_C"/>
    <property type="match status" value="1"/>
</dbReference>
<dbReference type="GO" id="GO:0005975">
    <property type="term" value="P:carbohydrate metabolic process"/>
    <property type="evidence" value="ECO:0007669"/>
    <property type="project" value="InterPro"/>
</dbReference>
<accession>A0A1A9A6J6</accession>
<gene>
    <name evidence="4" type="ORF">GA0070621_4171</name>
</gene>
<dbReference type="RefSeq" id="WP_091198437.1">
    <property type="nucleotide sequence ID" value="NZ_LT594324.1"/>
</dbReference>
<feature type="domain" description="D-glucuronyl C5-epimerase C-terminal" evidence="3">
    <location>
        <begin position="185"/>
        <end position="363"/>
    </location>
</feature>
<protein>
    <submittedName>
        <fullName evidence="4">D-glucuronyl C5-epimerase C-terminus</fullName>
    </submittedName>
</protein>